<name>A0ABW3QDP3_9PSEU</name>
<gene>
    <name evidence="1" type="ORF">ACFQ3T_02185</name>
</gene>
<evidence type="ECO:0000313" key="1">
    <source>
        <dbReference type="EMBL" id="MFD1145928.1"/>
    </source>
</evidence>
<dbReference type="Proteomes" id="UP001597168">
    <property type="component" value="Unassembled WGS sequence"/>
</dbReference>
<keyword evidence="2" id="KW-1185">Reference proteome</keyword>
<proteinExistence type="predicted"/>
<dbReference type="EMBL" id="JBHTLK010000005">
    <property type="protein sequence ID" value="MFD1145928.1"/>
    <property type="molecule type" value="Genomic_DNA"/>
</dbReference>
<accession>A0ABW3QDP3</accession>
<sequence length="313" mass="34874">MPSPNIAETNGVRVHEPVPADRFRTNQATYAHAIGRSGAHVPVTTYGRDAFVAVPTDWWRTQTGTPEGEPAPADVHLREQQENGDQQYGRDEHGRLARDIERHLDNRSREIVNRYQPRLLAQNGRGPAGHGPRHPKRAEIMFLYRVAAANNPRLVPLDADPKADDRAHLELDFAARKLWDKDRGVLTAQIHAAAAKGYPDMERLSRMLLWPEKVVGDSGYWHDKLPADWPSVYAATALDAVLITAHGHGILPGKRVRVFAKLLGEANARYGKVRMAKWGNSYTTDGPGWYEVEIDSVIAHVVLPSELVEPVDA</sequence>
<dbReference type="RefSeq" id="WP_380719152.1">
    <property type="nucleotide sequence ID" value="NZ_JBHTLK010000005.1"/>
</dbReference>
<reference evidence="2" key="1">
    <citation type="journal article" date="2019" name="Int. J. Syst. Evol. Microbiol.">
        <title>The Global Catalogue of Microorganisms (GCM) 10K type strain sequencing project: providing services to taxonomists for standard genome sequencing and annotation.</title>
        <authorList>
            <consortium name="The Broad Institute Genomics Platform"/>
            <consortium name="The Broad Institute Genome Sequencing Center for Infectious Disease"/>
            <person name="Wu L."/>
            <person name="Ma J."/>
        </authorList>
    </citation>
    <scope>NUCLEOTIDE SEQUENCE [LARGE SCALE GENOMIC DNA]</scope>
    <source>
        <strain evidence="2">CCUG 60214</strain>
    </source>
</reference>
<organism evidence="1 2">
    <name type="scientific">Saccharothrix hoggarensis</name>
    <dbReference type="NCBI Taxonomy" id="913853"/>
    <lineage>
        <taxon>Bacteria</taxon>
        <taxon>Bacillati</taxon>
        <taxon>Actinomycetota</taxon>
        <taxon>Actinomycetes</taxon>
        <taxon>Pseudonocardiales</taxon>
        <taxon>Pseudonocardiaceae</taxon>
        <taxon>Saccharothrix</taxon>
    </lineage>
</organism>
<evidence type="ECO:0000313" key="2">
    <source>
        <dbReference type="Proteomes" id="UP001597168"/>
    </source>
</evidence>
<protein>
    <submittedName>
        <fullName evidence="1">Uncharacterized protein</fullName>
    </submittedName>
</protein>
<comment type="caution">
    <text evidence="1">The sequence shown here is derived from an EMBL/GenBank/DDBJ whole genome shotgun (WGS) entry which is preliminary data.</text>
</comment>